<organism evidence="1">
    <name type="scientific">Lepeophtheirus salmonis</name>
    <name type="common">Salmon louse</name>
    <name type="synonym">Caligus salmonis</name>
    <dbReference type="NCBI Taxonomy" id="72036"/>
    <lineage>
        <taxon>Eukaryota</taxon>
        <taxon>Metazoa</taxon>
        <taxon>Ecdysozoa</taxon>
        <taxon>Arthropoda</taxon>
        <taxon>Crustacea</taxon>
        <taxon>Multicrustacea</taxon>
        <taxon>Hexanauplia</taxon>
        <taxon>Copepoda</taxon>
        <taxon>Siphonostomatoida</taxon>
        <taxon>Caligidae</taxon>
        <taxon>Lepeophtheirus</taxon>
    </lineage>
</organism>
<feature type="non-terminal residue" evidence="1">
    <location>
        <position position="1"/>
    </location>
</feature>
<sequence length="62" mass="7217">KNEKIITSATSIIRITNCKKSLRFLRTHNIHVWYNGEQCITHICIPLVNPSLFFSPLRSLSY</sequence>
<proteinExistence type="predicted"/>
<evidence type="ECO:0000313" key="1">
    <source>
        <dbReference type="EMBL" id="CDW40213.1"/>
    </source>
</evidence>
<dbReference type="EMBL" id="HACA01022852">
    <property type="protein sequence ID" value="CDW40213.1"/>
    <property type="molecule type" value="Transcribed_RNA"/>
</dbReference>
<name>A0A0K2UPN5_LEPSM</name>
<accession>A0A0K2UPN5</accession>
<dbReference type="AlphaFoldDB" id="A0A0K2UPN5"/>
<protein>
    <submittedName>
        <fullName evidence="1">Uncharacterized protein</fullName>
    </submittedName>
</protein>
<reference evidence="1" key="1">
    <citation type="submission" date="2014-05" db="EMBL/GenBank/DDBJ databases">
        <authorList>
            <person name="Chronopoulou M."/>
        </authorList>
    </citation>
    <scope>NUCLEOTIDE SEQUENCE</scope>
    <source>
        <tissue evidence="1">Whole organism</tissue>
    </source>
</reference>